<protein>
    <submittedName>
        <fullName evidence="2">Uncharacterized protein</fullName>
    </submittedName>
</protein>
<feature type="transmembrane region" description="Helical" evidence="1">
    <location>
        <begin position="20"/>
        <end position="45"/>
    </location>
</feature>
<keyword evidence="3" id="KW-1185">Reference proteome</keyword>
<dbReference type="Proteomes" id="UP000629619">
    <property type="component" value="Unassembled WGS sequence"/>
</dbReference>
<sequence length="303" mass="31183">MGSGFFEDAADWVGENWEYLAAGAMIAGGVALMFTGIGGPAGVALMTASSGLIAGGLSAGVQRFTTGEVDWGQVAVDGLVGAAAGGLGAGASALLGNSARLAATNPFVRELAINGAESVVSGGVERGLTGGSVFNPRALATDLLTGGVVHAPAGRVGPDDVTNDLVDVYRFHNAADPQTLRSRLSAEPAARQDLYHWALANDPDLFAEMIEDHANGFTTHSPFVSVTTDPAAAAATTDPGLHTIINGFPGPADHRAPDLSHFQVPRSRLHQPEFPLSHREGELLFYGDDLADHLVGTVPNPFP</sequence>
<organism evidence="2 3">
    <name type="scientific">Actinoplanes siamensis</name>
    <dbReference type="NCBI Taxonomy" id="1223317"/>
    <lineage>
        <taxon>Bacteria</taxon>
        <taxon>Bacillati</taxon>
        <taxon>Actinomycetota</taxon>
        <taxon>Actinomycetes</taxon>
        <taxon>Micromonosporales</taxon>
        <taxon>Micromonosporaceae</taxon>
        <taxon>Actinoplanes</taxon>
    </lineage>
</organism>
<accession>A0A919NC53</accession>
<name>A0A919NC53_9ACTN</name>
<dbReference type="AlphaFoldDB" id="A0A919NC53"/>
<keyword evidence="1" id="KW-0812">Transmembrane</keyword>
<reference evidence="2" key="1">
    <citation type="submission" date="2021-01" db="EMBL/GenBank/DDBJ databases">
        <title>Whole genome shotgun sequence of Actinoplanes siamensis NBRC 109076.</title>
        <authorList>
            <person name="Komaki H."/>
            <person name="Tamura T."/>
        </authorList>
    </citation>
    <scope>NUCLEOTIDE SEQUENCE</scope>
    <source>
        <strain evidence="2">NBRC 109076</strain>
    </source>
</reference>
<dbReference type="EMBL" id="BOMW01000057">
    <property type="protein sequence ID" value="GIF07980.1"/>
    <property type="molecule type" value="Genomic_DNA"/>
</dbReference>
<comment type="caution">
    <text evidence="2">The sequence shown here is derived from an EMBL/GenBank/DDBJ whole genome shotgun (WGS) entry which is preliminary data.</text>
</comment>
<gene>
    <name evidence="2" type="ORF">Asi03nite_55180</name>
</gene>
<keyword evidence="1" id="KW-0472">Membrane</keyword>
<proteinExistence type="predicted"/>
<evidence type="ECO:0000256" key="1">
    <source>
        <dbReference type="SAM" id="Phobius"/>
    </source>
</evidence>
<evidence type="ECO:0000313" key="3">
    <source>
        <dbReference type="Proteomes" id="UP000629619"/>
    </source>
</evidence>
<evidence type="ECO:0000313" key="2">
    <source>
        <dbReference type="EMBL" id="GIF07980.1"/>
    </source>
</evidence>
<keyword evidence="1" id="KW-1133">Transmembrane helix</keyword>